<reference evidence="1" key="1">
    <citation type="submission" date="2020-05" db="EMBL/GenBank/DDBJ databases">
        <authorList>
            <person name="Chiriac C."/>
            <person name="Salcher M."/>
            <person name="Ghai R."/>
            <person name="Kavagutti S V."/>
        </authorList>
    </citation>
    <scope>NUCLEOTIDE SEQUENCE</scope>
</reference>
<proteinExistence type="predicted"/>
<evidence type="ECO:0000313" key="1">
    <source>
        <dbReference type="EMBL" id="CAB4779297.1"/>
    </source>
</evidence>
<sequence length="82" mass="8780">MTRESLATLFTIGGVRQARALLIKDRQAHGIVLSGLQKFRSYAPPHAFFGVDQFVIGKPMGLVVTTDDLGGKALICGHGRTA</sequence>
<accession>A0A6J6W9G0</accession>
<dbReference type="EMBL" id="CAEZZX010000106">
    <property type="protein sequence ID" value="CAB4779297.1"/>
    <property type="molecule type" value="Genomic_DNA"/>
</dbReference>
<protein>
    <submittedName>
        <fullName evidence="1">Unannotated protein</fullName>
    </submittedName>
</protein>
<organism evidence="1">
    <name type="scientific">freshwater metagenome</name>
    <dbReference type="NCBI Taxonomy" id="449393"/>
    <lineage>
        <taxon>unclassified sequences</taxon>
        <taxon>metagenomes</taxon>
        <taxon>ecological metagenomes</taxon>
    </lineage>
</organism>
<dbReference type="AlphaFoldDB" id="A0A6J6W9G0"/>
<gene>
    <name evidence="1" type="ORF">UFOPK2938_00616</name>
</gene>
<name>A0A6J6W9G0_9ZZZZ</name>